<protein>
    <submittedName>
        <fullName evidence="1">Uncharacterized protein</fullName>
    </submittedName>
</protein>
<comment type="caution">
    <text evidence="1">The sequence shown here is derived from an EMBL/GenBank/DDBJ whole genome shotgun (WGS) entry which is preliminary data.</text>
</comment>
<sequence>MIPVKEITSLMDSHLTALLQHLKTAATEPQVTFTRDELNMLIRALTAYTAAPAASLIITDCESGAVSHAINYGWSEEEKQRTEQQGGQYIPLFRHDISD</sequence>
<accession>A0A9Q4CNA9</accession>
<dbReference type="Proteomes" id="UP001076655">
    <property type="component" value="Unassembled WGS sequence"/>
</dbReference>
<evidence type="ECO:0000313" key="2">
    <source>
        <dbReference type="Proteomes" id="UP001076655"/>
    </source>
</evidence>
<organism evidence="1 2">
    <name type="scientific">Morganella morganii</name>
    <name type="common">Proteus morganii</name>
    <dbReference type="NCBI Taxonomy" id="582"/>
    <lineage>
        <taxon>Bacteria</taxon>
        <taxon>Pseudomonadati</taxon>
        <taxon>Pseudomonadota</taxon>
        <taxon>Gammaproteobacteria</taxon>
        <taxon>Enterobacterales</taxon>
        <taxon>Morganellaceae</taxon>
        <taxon>Morganella</taxon>
    </lineage>
</organism>
<dbReference type="RefSeq" id="WP_260249152.1">
    <property type="nucleotide sequence ID" value="NZ_JALMEJ010000003.1"/>
</dbReference>
<reference evidence="1" key="1">
    <citation type="submission" date="2022-08" db="EMBL/GenBank/DDBJ databases">
        <authorList>
            <person name="Dale J.L."/>
        </authorList>
    </citation>
    <scope>NUCLEOTIDE SEQUENCE</scope>
    <source>
        <strain evidence="1">2022EL-00758</strain>
    </source>
</reference>
<dbReference type="EMBL" id="JAPNMI010000002">
    <property type="protein sequence ID" value="MCY0789006.1"/>
    <property type="molecule type" value="Genomic_DNA"/>
</dbReference>
<proteinExistence type="predicted"/>
<gene>
    <name evidence="1" type="ORF">N0392_04780</name>
</gene>
<dbReference type="AlphaFoldDB" id="A0A9Q4CNA9"/>
<evidence type="ECO:0000313" key="1">
    <source>
        <dbReference type="EMBL" id="MCY0789006.1"/>
    </source>
</evidence>
<name>A0A9Q4CNA9_MORMO</name>